<sequence>MAQPTTGVNFKASGLGIFDTLRIRRGGKWNLLCRDYKGAATNISPSSDFGAPMALDGNWRDDLLAVKKNAKGQWVYNNKPNLGFHLLGAANPDGFVQEHDINVDELEILQSIDPGRVDLTSRAKRVVFTGYENKPLLHRLINDLPLDNILDLGSGTYFSGESAEIDFIERQMILIHEDKAGGKPERVAFPVSRCVRTNIGNLTGTKTDPLSAQLTFARLIDPWFVDADGAPMIGGVWVSGEGWDESVTPGLTFVPPAPVATPTGPTAATITFAEVLGGASPYTYTVEKSANADMSSATAATVGTTTVTDGVVTLALSGLTASTSNYFQVTVTDADGDTALSMVSNQATQPAS</sequence>
<protein>
    <submittedName>
        <fullName evidence="2">Major tail protein</fullName>
    </submittedName>
</protein>
<gene>
    <name evidence="2" type="primary">13</name>
    <name evidence="2" type="ORF">PBI_CARCHARODON_13</name>
</gene>
<dbReference type="PROSITE" id="PS50853">
    <property type="entry name" value="FN3"/>
    <property type="match status" value="1"/>
</dbReference>
<name>A0A097EYM3_9CAUD</name>
<proteinExistence type="predicted"/>
<reference evidence="2 3" key="1">
    <citation type="submission" date="2014-09" db="EMBL/GenBank/DDBJ databases">
        <authorList>
            <person name="Brannan A.J."/>
            <person name="Lewis N."/>
            <person name="Sims A.D."/>
            <person name="Adams M.W."/>
            <person name="Blackwell H.A."/>
            <person name="Coleman M.K."/>
            <person name="Cook S.E."/>
            <person name="Gardner S.T."/>
            <person name="Katliarou V."/>
            <person name="Lyons V.J."/>
            <person name="Mann D.A."/>
            <person name="McCall D.F."/>
            <person name="McCurdy M.C."/>
            <person name="Murdock C.A."/>
            <person name="Phillips E.M."/>
            <person name="Pitts A.K."/>
            <person name="Policard D."/>
            <person name="Prince J.K."/>
            <person name="Threatt D."/>
            <person name="Serrano M.G."/>
            <person name="Buck G."/>
            <person name="Lee V."/>
            <person name="Wang Y."/>
            <person name="Carvalho R."/>
            <person name="Voegtly L."/>
            <person name="Shi R."/>
            <person name="Duckworth R."/>
            <person name="Johnson A."/>
            <person name="Loviza R."/>
            <person name="Walstead R."/>
            <person name="Shah Z."/>
            <person name="Kiflezghi M."/>
            <person name="Wade K."/>
            <person name="Anders K.R."/>
            <person name="Braun M.A."/>
            <person name="Delesalle V.A."/>
            <person name="Hughes L.E."/>
            <person name="Ware V.C."/>
            <person name="Bradley K.W."/>
            <person name="Barker L.P."/>
            <person name="Asai D.J."/>
            <person name="Bowman C.A."/>
            <person name="Russell D.A."/>
            <person name="Pope W.H."/>
            <person name="Jacobs-Sera D."/>
            <person name="Hendrix R.W."/>
            <person name="Hatfull G.F."/>
        </authorList>
    </citation>
    <scope>NUCLEOTIDE SEQUENCE [LARGE SCALE GENOMIC DNA]</scope>
</reference>
<evidence type="ECO:0000313" key="2">
    <source>
        <dbReference type="EMBL" id="AIT14521.1"/>
    </source>
</evidence>
<dbReference type="InterPro" id="IPR003961">
    <property type="entry name" value="FN3_dom"/>
</dbReference>
<evidence type="ECO:0000259" key="1">
    <source>
        <dbReference type="PROSITE" id="PS50853"/>
    </source>
</evidence>
<dbReference type="Proteomes" id="UP000029891">
    <property type="component" value="Segment"/>
</dbReference>
<dbReference type="InterPro" id="IPR013783">
    <property type="entry name" value="Ig-like_fold"/>
</dbReference>
<feature type="domain" description="Fibronectin type-III" evidence="1">
    <location>
        <begin position="254"/>
        <end position="351"/>
    </location>
</feature>
<evidence type="ECO:0000313" key="3">
    <source>
        <dbReference type="Proteomes" id="UP000029891"/>
    </source>
</evidence>
<dbReference type="EMBL" id="KM588359">
    <property type="protein sequence ID" value="AIT14521.1"/>
    <property type="molecule type" value="Genomic_DNA"/>
</dbReference>
<accession>A0A097EYM3</accession>
<dbReference type="RefSeq" id="YP_009197138.1">
    <property type="nucleotide sequence ID" value="NC_028779.1"/>
</dbReference>
<dbReference type="KEGG" id="vg:26624257"/>
<dbReference type="GeneID" id="26624257"/>
<organism evidence="2 3">
    <name type="scientific">Mycobacterium phage Carcharodon</name>
    <dbReference type="NCBI Taxonomy" id="1555233"/>
    <lineage>
        <taxon>Viruses</taxon>
        <taxon>Duplodnaviria</taxon>
        <taxon>Heunggongvirae</taxon>
        <taxon>Uroviricota</taxon>
        <taxon>Caudoviricetes</taxon>
        <taxon>Nclasvirinae</taxon>
        <taxon>Charlievirus</taxon>
        <taxon>Charlievirus Pipsqueaks</taxon>
    </lineage>
</organism>
<dbReference type="Gene3D" id="2.60.40.10">
    <property type="entry name" value="Immunoglobulins"/>
    <property type="match status" value="1"/>
</dbReference>